<dbReference type="GO" id="GO:0046983">
    <property type="term" value="F:protein dimerization activity"/>
    <property type="evidence" value="ECO:0007669"/>
    <property type="project" value="InterPro"/>
</dbReference>
<name>A0AAP0LVB1_9ROSI</name>
<sequence length="407" mass="45828">MTKLIFELENARFFEDVEFVGGDTVKNFVFKKEYVDIHIGVIDIYQSLIPNFVQDTTDQDNVEEPPTQEVALEEQALSSQEHMPLRKSTRERRNAVPNFFQEHEVDRSVMIIMALVAYFNLELYYTDVKTMFLNGDIDEIIYMVCTRPDIKGVKKSRPDPANSVWENPNLYTEKADPSLRISNPDIFGHGSEFSTKTSEPIPEPAPSSAIGVSATISNSPSPLSQPPLLCHHSHHYQLQQSSAMSDNVEINSSSAPVLSHNVEDKTDNEVEKFSVSTNVGLEISRSESCLNSNKYWDIDEFEPFRSQNKRAKMHTSQYHILAELAKDILAIPVSTVASESAFSVGGRFLSPHRSKLLPDTLEALMCAQNWIWVSTSRGGVPEDEIFTRVEVISEDDEKPQVSTSSMT</sequence>
<comment type="caution">
    <text evidence="2">The sequence shown here is derived from an EMBL/GenBank/DDBJ whole genome shotgun (WGS) entry which is preliminary data.</text>
</comment>
<dbReference type="EMBL" id="JBCGBO010000024">
    <property type="protein sequence ID" value="KAK9183416.1"/>
    <property type="molecule type" value="Genomic_DNA"/>
</dbReference>
<dbReference type="PANTHER" id="PTHR23272:SF187">
    <property type="entry name" value="AC9 TRANSPOSASE-RELATED"/>
    <property type="match status" value="1"/>
</dbReference>
<feature type="domain" description="HAT C-terminal dimerisation" evidence="1">
    <location>
        <begin position="313"/>
        <end position="371"/>
    </location>
</feature>
<proteinExistence type="predicted"/>
<dbReference type="PANTHER" id="PTHR23272">
    <property type="entry name" value="BED FINGER-RELATED"/>
    <property type="match status" value="1"/>
</dbReference>
<reference evidence="2 3" key="1">
    <citation type="submission" date="2024-05" db="EMBL/GenBank/DDBJ databases">
        <title>Haplotype-resolved chromosome-level genome assembly of Huyou (Citrus changshanensis).</title>
        <authorList>
            <person name="Miao C."/>
            <person name="Chen W."/>
            <person name="Wu Y."/>
            <person name="Wang L."/>
            <person name="Zhao S."/>
            <person name="Grierson D."/>
            <person name="Xu C."/>
            <person name="Chen K."/>
        </authorList>
    </citation>
    <scope>NUCLEOTIDE SEQUENCE [LARGE SCALE GENOMIC DNA]</scope>
    <source>
        <strain evidence="2">01-14</strain>
        <tissue evidence="2">Leaf</tissue>
    </source>
</reference>
<dbReference type="Proteomes" id="UP001428341">
    <property type="component" value="Unassembled WGS sequence"/>
</dbReference>
<accession>A0AAP0LVB1</accession>
<evidence type="ECO:0000259" key="1">
    <source>
        <dbReference type="Pfam" id="PF05699"/>
    </source>
</evidence>
<dbReference type="SUPFAM" id="SSF53098">
    <property type="entry name" value="Ribonuclease H-like"/>
    <property type="match status" value="1"/>
</dbReference>
<protein>
    <recommendedName>
        <fullName evidence="1">HAT C-terminal dimerisation domain-containing protein</fullName>
    </recommendedName>
</protein>
<gene>
    <name evidence="2" type="ORF">WN944_026568</name>
</gene>
<dbReference type="InterPro" id="IPR012337">
    <property type="entry name" value="RNaseH-like_sf"/>
</dbReference>
<evidence type="ECO:0000313" key="3">
    <source>
        <dbReference type="Proteomes" id="UP001428341"/>
    </source>
</evidence>
<dbReference type="InterPro" id="IPR008906">
    <property type="entry name" value="HATC_C_dom"/>
</dbReference>
<keyword evidence="3" id="KW-1185">Reference proteome</keyword>
<organism evidence="2 3">
    <name type="scientific">Citrus x changshan-huyou</name>
    <dbReference type="NCBI Taxonomy" id="2935761"/>
    <lineage>
        <taxon>Eukaryota</taxon>
        <taxon>Viridiplantae</taxon>
        <taxon>Streptophyta</taxon>
        <taxon>Embryophyta</taxon>
        <taxon>Tracheophyta</taxon>
        <taxon>Spermatophyta</taxon>
        <taxon>Magnoliopsida</taxon>
        <taxon>eudicotyledons</taxon>
        <taxon>Gunneridae</taxon>
        <taxon>Pentapetalae</taxon>
        <taxon>rosids</taxon>
        <taxon>malvids</taxon>
        <taxon>Sapindales</taxon>
        <taxon>Rutaceae</taxon>
        <taxon>Aurantioideae</taxon>
        <taxon>Citrus</taxon>
    </lineage>
</organism>
<dbReference type="AlphaFoldDB" id="A0AAP0LVB1"/>
<evidence type="ECO:0000313" key="2">
    <source>
        <dbReference type="EMBL" id="KAK9183416.1"/>
    </source>
</evidence>
<dbReference type="Pfam" id="PF05699">
    <property type="entry name" value="Dimer_Tnp_hAT"/>
    <property type="match status" value="1"/>
</dbReference>